<dbReference type="EMBL" id="AZQP01000011">
    <property type="protein sequence ID" value="EYE88941.1"/>
    <property type="molecule type" value="Genomic_DNA"/>
</dbReference>
<keyword evidence="4" id="KW-1185">Reference proteome</keyword>
<dbReference type="InterPro" id="IPR003675">
    <property type="entry name" value="Rce1/LyrA-like_dom"/>
</dbReference>
<dbReference type="RefSeq" id="WP_035378758.1">
    <property type="nucleotide sequence ID" value="NZ_AZQP01000011.1"/>
</dbReference>
<feature type="domain" description="CAAX prenyl protease 2/Lysostaphin resistance protein A-like" evidence="2">
    <location>
        <begin position="124"/>
        <end position="212"/>
    </location>
</feature>
<gene>
    <name evidence="3" type="ORF">Q428_05135</name>
</gene>
<organism evidence="3 4">
    <name type="scientific">Fervidicella metallireducens AeB</name>
    <dbReference type="NCBI Taxonomy" id="1403537"/>
    <lineage>
        <taxon>Bacteria</taxon>
        <taxon>Bacillati</taxon>
        <taxon>Bacillota</taxon>
        <taxon>Clostridia</taxon>
        <taxon>Eubacteriales</taxon>
        <taxon>Clostridiaceae</taxon>
        <taxon>Fervidicella</taxon>
    </lineage>
</organism>
<dbReference type="OrthoDB" id="9777755at2"/>
<dbReference type="GO" id="GO:0004175">
    <property type="term" value="F:endopeptidase activity"/>
    <property type="evidence" value="ECO:0007669"/>
    <property type="project" value="UniProtKB-ARBA"/>
</dbReference>
<dbReference type="AlphaFoldDB" id="A0A017RWG6"/>
<accession>A0A017RWG6</accession>
<protein>
    <recommendedName>
        <fullName evidence="2">CAAX prenyl protease 2/Lysostaphin resistance protein A-like domain-containing protein</fullName>
    </recommendedName>
</protein>
<evidence type="ECO:0000313" key="4">
    <source>
        <dbReference type="Proteomes" id="UP000019681"/>
    </source>
</evidence>
<sequence>MKKYIAKIIKISAFILVLTFFEYLSQRITENIVARILSNDYVISLFKIFLDTAAAYTAVRIFIGEYPLKKVGIKGKLNFKRAGLFVLSVFILNSVITLIIYLLGGYVFEGYIWNKFYLEDIIPILLVGIVESIGVGITSEITIRGYVFKAFDNKYIGLLISAMIYLFINLIGRGTNINVFIGLGFFSILLSLIYIYTDDLVYSIIFHSVWYFVSLYIYSTPVNGVASPGVIFLNYNDKFLFNGGDYGITASIISIVFFSIINIILFWKTKSREK</sequence>
<comment type="caution">
    <text evidence="3">The sequence shown here is derived from an EMBL/GenBank/DDBJ whole genome shotgun (WGS) entry which is preliminary data.</text>
</comment>
<dbReference type="PANTHER" id="PTHR39430:SF1">
    <property type="entry name" value="PROTEASE"/>
    <property type="match status" value="1"/>
</dbReference>
<keyword evidence="1" id="KW-1133">Transmembrane helix</keyword>
<evidence type="ECO:0000313" key="3">
    <source>
        <dbReference type="EMBL" id="EYE88941.1"/>
    </source>
</evidence>
<feature type="transmembrane region" description="Helical" evidence="1">
    <location>
        <begin position="209"/>
        <end position="234"/>
    </location>
</feature>
<feature type="transmembrane region" description="Helical" evidence="1">
    <location>
        <begin position="120"/>
        <end position="143"/>
    </location>
</feature>
<feature type="transmembrane region" description="Helical" evidence="1">
    <location>
        <begin position="246"/>
        <end position="267"/>
    </location>
</feature>
<feature type="transmembrane region" description="Helical" evidence="1">
    <location>
        <begin position="177"/>
        <end position="197"/>
    </location>
</feature>
<dbReference type="GO" id="GO:0080120">
    <property type="term" value="P:CAAX-box protein maturation"/>
    <property type="evidence" value="ECO:0007669"/>
    <property type="project" value="UniProtKB-ARBA"/>
</dbReference>
<evidence type="ECO:0000259" key="2">
    <source>
        <dbReference type="Pfam" id="PF02517"/>
    </source>
</evidence>
<feature type="transmembrane region" description="Helical" evidence="1">
    <location>
        <begin position="84"/>
        <end position="108"/>
    </location>
</feature>
<feature type="transmembrane region" description="Helical" evidence="1">
    <location>
        <begin position="42"/>
        <end position="63"/>
    </location>
</feature>
<keyword evidence="1" id="KW-0472">Membrane</keyword>
<proteinExistence type="predicted"/>
<keyword evidence="1" id="KW-0812">Transmembrane</keyword>
<dbReference type="Pfam" id="PF02517">
    <property type="entry name" value="Rce1-like"/>
    <property type="match status" value="1"/>
</dbReference>
<evidence type="ECO:0000256" key="1">
    <source>
        <dbReference type="SAM" id="Phobius"/>
    </source>
</evidence>
<dbReference type="Proteomes" id="UP000019681">
    <property type="component" value="Unassembled WGS sequence"/>
</dbReference>
<dbReference type="PANTHER" id="PTHR39430">
    <property type="entry name" value="MEMBRANE-ASSOCIATED PROTEASE-RELATED"/>
    <property type="match status" value="1"/>
</dbReference>
<name>A0A017RWG6_9CLOT</name>
<feature type="transmembrane region" description="Helical" evidence="1">
    <location>
        <begin position="155"/>
        <end position="171"/>
    </location>
</feature>
<reference evidence="3 4" key="1">
    <citation type="journal article" date="2014" name="Genome Announc.">
        <title>Draft Genome Sequence of Fervidicella metallireducens Strain AeBT, an Iron-Reducing Thermoanaerobe from the Great Artesian Basin.</title>
        <authorList>
            <person name="Patel B.K."/>
        </authorList>
    </citation>
    <scope>NUCLEOTIDE SEQUENCE [LARGE SCALE GENOMIC DNA]</scope>
    <source>
        <strain evidence="3 4">AeB</strain>
    </source>
</reference>